<gene>
    <name evidence="2" type="ORF">GCM10008106_01790</name>
</gene>
<feature type="chain" id="PRO_5035269626" evidence="1">
    <location>
        <begin position="21"/>
        <end position="296"/>
    </location>
</feature>
<accession>A0A8J3CV93</accession>
<protein>
    <submittedName>
        <fullName evidence="2">Uncharacterized protein</fullName>
    </submittedName>
</protein>
<organism evidence="2 3">
    <name type="scientific">Mongoliitalea lutea</name>
    <dbReference type="NCBI Taxonomy" id="849756"/>
    <lineage>
        <taxon>Bacteria</taxon>
        <taxon>Pseudomonadati</taxon>
        <taxon>Bacteroidota</taxon>
        <taxon>Cytophagia</taxon>
        <taxon>Cytophagales</taxon>
        <taxon>Cyclobacteriaceae</taxon>
        <taxon>Mongoliitalea</taxon>
    </lineage>
</organism>
<reference evidence="2" key="2">
    <citation type="submission" date="2020-09" db="EMBL/GenBank/DDBJ databases">
        <authorList>
            <person name="Sun Q."/>
            <person name="Kim S."/>
        </authorList>
    </citation>
    <scope>NUCLEOTIDE SEQUENCE</scope>
    <source>
        <strain evidence="2">KCTC 23224</strain>
    </source>
</reference>
<proteinExistence type="predicted"/>
<dbReference type="SUPFAM" id="SSF82171">
    <property type="entry name" value="DPP6 N-terminal domain-like"/>
    <property type="match status" value="1"/>
</dbReference>
<dbReference type="EMBL" id="BMYF01000001">
    <property type="protein sequence ID" value="GHB24699.1"/>
    <property type="molecule type" value="Genomic_DNA"/>
</dbReference>
<keyword evidence="1" id="KW-0732">Signal</keyword>
<name>A0A8J3CV93_9BACT</name>
<reference evidence="2" key="1">
    <citation type="journal article" date="2014" name="Int. J. Syst. Evol. Microbiol.">
        <title>Complete genome sequence of Corynebacterium casei LMG S-19264T (=DSM 44701T), isolated from a smear-ripened cheese.</title>
        <authorList>
            <consortium name="US DOE Joint Genome Institute (JGI-PGF)"/>
            <person name="Walter F."/>
            <person name="Albersmeier A."/>
            <person name="Kalinowski J."/>
            <person name="Ruckert C."/>
        </authorList>
    </citation>
    <scope>NUCLEOTIDE SEQUENCE</scope>
    <source>
        <strain evidence="2">KCTC 23224</strain>
    </source>
</reference>
<comment type="caution">
    <text evidence="2">The sequence shown here is derived from an EMBL/GenBank/DDBJ whole genome shotgun (WGS) entry which is preliminary data.</text>
</comment>
<feature type="signal peptide" evidence="1">
    <location>
        <begin position="1"/>
        <end position="20"/>
    </location>
</feature>
<dbReference type="Proteomes" id="UP000642809">
    <property type="component" value="Unassembled WGS sequence"/>
</dbReference>
<evidence type="ECO:0000313" key="3">
    <source>
        <dbReference type="Proteomes" id="UP000642809"/>
    </source>
</evidence>
<sequence length="296" mass="33901">MRFYIVTLYLILSTWQISLAQQQTDLVVVDARLKKGSLQIDVESLELLTNRNMYDNQPFFINEKQLAFSAADDKGNHDIIIYTFSSKKFINLTQTRDFNEFSPATTDCGLYVSSVTVEPTGKQRLWLYPNNFGEPELLYDNLEPVGYYAWYDNKAALFILGSPNKLIYPYSRDEIFTIAENVGRSIHLRPNSSIISYIDKSDLLDTPEGKTYAIKGFDIKNRIYHDFGRTSPDSEDMIWISKDILLMGSGSTLVSRNVSKNVWKPVADINLDTHGNISRLAYSAKLKKLILTMERQ</sequence>
<evidence type="ECO:0000313" key="2">
    <source>
        <dbReference type="EMBL" id="GHB24699.1"/>
    </source>
</evidence>
<dbReference type="RefSeq" id="WP_189578466.1">
    <property type="nucleotide sequence ID" value="NZ_BMYF01000001.1"/>
</dbReference>
<evidence type="ECO:0000256" key="1">
    <source>
        <dbReference type="SAM" id="SignalP"/>
    </source>
</evidence>
<dbReference type="AlphaFoldDB" id="A0A8J3CV93"/>
<keyword evidence="3" id="KW-1185">Reference proteome</keyword>